<keyword evidence="3" id="KW-0804">Transcription</keyword>
<dbReference type="SMART" id="SM00342">
    <property type="entry name" value="HTH_ARAC"/>
    <property type="match status" value="1"/>
</dbReference>
<dbReference type="GO" id="GO:0043565">
    <property type="term" value="F:sequence-specific DNA binding"/>
    <property type="evidence" value="ECO:0007669"/>
    <property type="project" value="InterPro"/>
</dbReference>
<dbReference type="InterPro" id="IPR050959">
    <property type="entry name" value="MarA-like"/>
</dbReference>
<keyword evidence="1" id="KW-0805">Transcription regulation</keyword>
<dbReference type="Pfam" id="PF12833">
    <property type="entry name" value="HTH_18"/>
    <property type="match status" value="1"/>
</dbReference>
<dbReference type="EMBL" id="JXKM01000021">
    <property type="protein sequence ID" value="OJG33259.1"/>
    <property type="molecule type" value="Genomic_DNA"/>
</dbReference>
<dbReference type="STRING" id="319970.RV00_GL001493"/>
<dbReference type="PROSITE" id="PS01124">
    <property type="entry name" value="HTH_ARAC_FAMILY_2"/>
    <property type="match status" value="1"/>
</dbReference>
<keyword evidence="2" id="KW-0238">DNA-binding</keyword>
<accession>A0A1L8SMF1</accession>
<dbReference type="InterPro" id="IPR018062">
    <property type="entry name" value="HTH_AraC-typ_CS"/>
</dbReference>
<dbReference type="InterPro" id="IPR011256">
    <property type="entry name" value="Reg_factor_effector_dom_sf"/>
</dbReference>
<dbReference type="PROSITE" id="PS00041">
    <property type="entry name" value="HTH_ARAC_FAMILY_1"/>
    <property type="match status" value="1"/>
</dbReference>
<dbReference type="GO" id="GO:0003700">
    <property type="term" value="F:DNA-binding transcription factor activity"/>
    <property type="evidence" value="ECO:0007669"/>
    <property type="project" value="InterPro"/>
</dbReference>
<protein>
    <recommendedName>
        <fullName evidence="4">HTH araC/xylS-type domain-containing protein</fullName>
    </recommendedName>
</protein>
<dbReference type="PANTHER" id="PTHR47504:SF5">
    <property type="entry name" value="RIGHT ORIGIN-BINDING PROTEIN"/>
    <property type="match status" value="1"/>
</dbReference>
<dbReference type="AlphaFoldDB" id="A0A1L8SMF1"/>
<dbReference type="InterPro" id="IPR009057">
    <property type="entry name" value="Homeodomain-like_sf"/>
</dbReference>
<evidence type="ECO:0000313" key="6">
    <source>
        <dbReference type="Proteomes" id="UP000183700"/>
    </source>
</evidence>
<comment type="caution">
    <text evidence="5">The sequence shown here is derived from an EMBL/GenBank/DDBJ whole genome shotgun (WGS) entry which is preliminary data.</text>
</comment>
<dbReference type="SUPFAM" id="SSF46689">
    <property type="entry name" value="Homeodomain-like"/>
    <property type="match status" value="2"/>
</dbReference>
<keyword evidence="6" id="KW-1185">Reference proteome</keyword>
<evidence type="ECO:0000256" key="1">
    <source>
        <dbReference type="ARBA" id="ARBA00023015"/>
    </source>
</evidence>
<organism evidence="5 6">
    <name type="scientific">Enterococcus devriesei</name>
    <dbReference type="NCBI Taxonomy" id="319970"/>
    <lineage>
        <taxon>Bacteria</taxon>
        <taxon>Bacillati</taxon>
        <taxon>Bacillota</taxon>
        <taxon>Bacilli</taxon>
        <taxon>Lactobacillales</taxon>
        <taxon>Enterococcaceae</taxon>
        <taxon>Enterococcus</taxon>
    </lineage>
</organism>
<dbReference type="InterPro" id="IPR018060">
    <property type="entry name" value="HTH_AraC"/>
</dbReference>
<evidence type="ECO:0000256" key="3">
    <source>
        <dbReference type="ARBA" id="ARBA00023163"/>
    </source>
</evidence>
<feature type="domain" description="HTH araC/xylS-type" evidence="4">
    <location>
        <begin position="11"/>
        <end position="109"/>
    </location>
</feature>
<dbReference type="InterPro" id="IPR020449">
    <property type="entry name" value="Tscrpt_reg_AraC-type_HTH"/>
</dbReference>
<name>A0A1L8SMF1_9ENTE</name>
<evidence type="ECO:0000259" key="4">
    <source>
        <dbReference type="PROSITE" id="PS01124"/>
    </source>
</evidence>
<evidence type="ECO:0000256" key="2">
    <source>
        <dbReference type="ARBA" id="ARBA00023125"/>
    </source>
</evidence>
<proteinExistence type="predicted"/>
<reference evidence="5 6" key="1">
    <citation type="submission" date="2014-12" db="EMBL/GenBank/DDBJ databases">
        <title>Draft genome sequences of 29 type strains of Enterococci.</title>
        <authorList>
            <person name="Zhong Z."/>
            <person name="Sun Z."/>
            <person name="Liu W."/>
            <person name="Zhang W."/>
            <person name="Zhang H."/>
        </authorList>
    </citation>
    <scope>NUCLEOTIDE SEQUENCE [LARGE SCALE GENOMIC DNA]</scope>
    <source>
        <strain evidence="5 6">DSM 22802</strain>
    </source>
</reference>
<evidence type="ECO:0000313" key="5">
    <source>
        <dbReference type="EMBL" id="OJG33259.1"/>
    </source>
</evidence>
<dbReference type="Gene3D" id="3.20.80.10">
    <property type="entry name" value="Regulatory factor, effector binding domain"/>
    <property type="match status" value="1"/>
</dbReference>
<dbReference type="PANTHER" id="PTHR47504">
    <property type="entry name" value="RIGHT ORIGIN-BINDING PROTEIN"/>
    <property type="match status" value="1"/>
</dbReference>
<dbReference type="Gene3D" id="1.10.10.60">
    <property type="entry name" value="Homeodomain-like"/>
    <property type="match status" value="2"/>
</dbReference>
<dbReference type="Proteomes" id="UP000183700">
    <property type="component" value="Unassembled WGS sequence"/>
</dbReference>
<gene>
    <name evidence="5" type="ORF">RV00_GL001493</name>
</gene>
<dbReference type="PRINTS" id="PR00032">
    <property type="entry name" value="HTHARAC"/>
</dbReference>
<sequence>MKTMHAWEAIQHSVDYIEENIQTEMTIDELAKVSYLSVFYFQKLFSRLVGKTVKEYIKARRVANAKSELKTSNKRIADIAMDFGFNSHEVFTKNFKEIYGITPETYRKNEVVLTDFLKPELSIDYTLVDEGVPLLVNDLVLEIYQQKIEVSEYYTGVSKQIDASEMNKVGVNTLVELWDQFQQERVTIENLLPEGLVLDYFTMDALPGKVQYFVGGQSTKEGFKHFTQCIIEPGNYYVCSYEAEDFDYLVSDGLYKANTYFFETWLPKHGIGMEDMAPFLIQKYLNVTDDPKIEIWIRPVNQPGTTHE</sequence>